<organism evidence="2 3">
    <name type="scientific">Candidatus Vampirococcus lugosii</name>
    <dbReference type="NCBI Taxonomy" id="2789015"/>
    <lineage>
        <taxon>Bacteria</taxon>
        <taxon>Candidatus Absconditibacteriota</taxon>
        <taxon>Vampirococcus</taxon>
    </lineage>
</organism>
<keyword evidence="3" id="KW-1185">Reference proteome</keyword>
<dbReference type="EMBL" id="JAEDAM010000002">
    <property type="protein sequence ID" value="MBS8121502.1"/>
    <property type="molecule type" value="Genomic_DNA"/>
</dbReference>
<evidence type="ECO:0000313" key="3">
    <source>
        <dbReference type="Proteomes" id="UP000680365"/>
    </source>
</evidence>
<reference evidence="2 3" key="1">
    <citation type="journal article" date="2021" name="Nat. Commun.">
        <title>Reductive evolution and unique predatory mode in the CPR bacterium Vampirococcus lugosii.</title>
        <authorList>
            <person name="Moreira D."/>
            <person name="Zivanovic Y."/>
            <person name="Lopez-Archilla A.I."/>
            <person name="Iniesto M."/>
            <person name="Lopez-Garcia P."/>
        </authorList>
    </citation>
    <scope>NUCLEOTIDE SEQUENCE [LARGE SCALE GENOMIC DNA]</scope>
    <source>
        <strain evidence="2">Chiprana</strain>
    </source>
</reference>
<proteinExistence type="predicted"/>
<evidence type="ECO:0000256" key="1">
    <source>
        <dbReference type="SAM" id="MobiDB-lite"/>
    </source>
</evidence>
<feature type="compositionally biased region" description="Basic and acidic residues" evidence="1">
    <location>
        <begin position="91"/>
        <end position="103"/>
    </location>
</feature>
<gene>
    <name evidence="2" type="ORF">VAMP_5n250</name>
</gene>
<dbReference type="Proteomes" id="UP000680365">
    <property type="component" value="Unassembled WGS sequence"/>
</dbReference>
<evidence type="ECO:0000313" key="2">
    <source>
        <dbReference type="EMBL" id="MBS8121502.1"/>
    </source>
</evidence>
<dbReference type="RefSeq" id="WP_213348085.1">
    <property type="nucleotide sequence ID" value="NZ_JAEDAM010000002.1"/>
</dbReference>
<accession>A0ABS5QJQ3</accession>
<name>A0ABS5QJQ3_9BACT</name>
<protein>
    <submittedName>
        <fullName evidence="2">Uncharacterized protein</fullName>
    </submittedName>
</protein>
<feature type="region of interest" description="Disordered" evidence="1">
    <location>
        <begin position="91"/>
        <end position="110"/>
    </location>
</feature>
<sequence length="110" mass="13067">MFDINKRKILFDSLSYEGKRVRILSMLEIIKEDGNIFDELYNILSEKNVEQDVLYEIHITILEAIYQIDVEKMEESLSNLEKLSNSLSEIKEKEKKDDMKEEPDMLLNHL</sequence>
<comment type="caution">
    <text evidence="2">The sequence shown here is derived from an EMBL/GenBank/DDBJ whole genome shotgun (WGS) entry which is preliminary data.</text>
</comment>